<keyword evidence="1" id="KW-0732">Signal</keyword>
<accession>A0A0G4MMQ0</accession>
<dbReference type="EMBL" id="CVQH01022527">
    <property type="protein sequence ID" value="CRK33500.1"/>
    <property type="molecule type" value="Genomic_DNA"/>
</dbReference>
<feature type="signal peptide" evidence="1">
    <location>
        <begin position="1"/>
        <end position="17"/>
    </location>
</feature>
<dbReference type="EMBL" id="CVQI01027779">
    <property type="protein sequence ID" value="CRK35422.1"/>
    <property type="molecule type" value="Genomic_DNA"/>
</dbReference>
<evidence type="ECO:0000313" key="4">
    <source>
        <dbReference type="Proteomes" id="UP000044602"/>
    </source>
</evidence>
<keyword evidence="4" id="KW-1185">Reference proteome</keyword>
<protein>
    <recommendedName>
        <fullName evidence="6">Invertebrate defensins family profile domain-containing protein</fullName>
    </recommendedName>
</protein>
<dbReference type="Proteomes" id="UP000044602">
    <property type="component" value="Unassembled WGS sequence"/>
</dbReference>
<evidence type="ECO:0008006" key="6">
    <source>
        <dbReference type="Google" id="ProtNLM"/>
    </source>
</evidence>
<dbReference type="AlphaFoldDB" id="A0A0G4MMQ0"/>
<reference evidence="4 5" key="1">
    <citation type="submission" date="2015-05" db="EMBL/GenBank/DDBJ databases">
        <authorList>
            <person name="Fogelqvist Johan"/>
        </authorList>
    </citation>
    <scope>NUCLEOTIDE SEQUENCE [LARGE SCALE GENOMIC DNA]</scope>
    <source>
        <strain evidence="2">VL1</strain>
        <strain evidence="3">VL2</strain>
    </source>
</reference>
<sequence>MRTSILFIIASAVMALAAPVADNDVTPATLEARQGLGCVYGNNQCPAKCKARYGKACTNSYCNAPSQPPYGSCICRC</sequence>
<evidence type="ECO:0000256" key="1">
    <source>
        <dbReference type="SAM" id="SignalP"/>
    </source>
</evidence>
<gene>
    <name evidence="2" type="ORF">BN1708_001177</name>
    <name evidence="3" type="ORF">BN1723_004153</name>
</gene>
<evidence type="ECO:0000313" key="3">
    <source>
        <dbReference type="EMBL" id="CRK35422.1"/>
    </source>
</evidence>
<dbReference type="Proteomes" id="UP000045706">
    <property type="component" value="Unassembled WGS sequence"/>
</dbReference>
<organism evidence="3 5">
    <name type="scientific">Verticillium longisporum</name>
    <name type="common">Verticillium dahliae var. longisporum</name>
    <dbReference type="NCBI Taxonomy" id="100787"/>
    <lineage>
        <taxon>Eukaryota</taxon>
        <taxon>Fungi</taxon>
        <taxon>Dikarya</taxon>
        <taxon>Ascomycota</taxon>
        <taxon>Pezizomycotina</taxon>
        <taxon>Sordariomycetes</taxon>
        <taxon>Hypocreomycetidae</taxon>
        <taxon>Glomerellales</taxon>
        <taxon>Plectosphaerellaceae</taxon>
        <taxon>Verticillium</taxon>
    </lineage>
</organism>
<proteinExistence type="predicted"/>
<name>A0A0G4MMQ0_VERLO</name>
<evidence type="ECO:0000313" key="5">
    <source>
        <dbReference type="Proteomes" id="UP000045706"/>
    </source>
</evidence>
<evidence type="ECO:0000313" key="2">
    <source>
        <dbReference type="EMBL" id="CRK33500.1"/>
    </source>
</evidence>
<feature type="chain" id="PRO_5010420035" description="Invertebrate defensins family profile domain-containing protein" evidence="1">
    <location>
        <begin position="18"/>
        <end position="77"/>
    </location>
</feature>